<reference evidence="7 8" key="1">
    <citation type="submission" date="2013-02" db="EMBL/GenBank/DDBJ databases">
        <title>Draft Genome Sequence of Streptomyces afghaniensis, Which Produces Compounds of the Julimycin B-Complex.</title>
        <authorList>
            <person name="Gruening B.A."/>
            <person name="Praeg A."/>
            <person name="Erxleben A."/>
            <person name="Guenther S."/>
            <person name="Fiedler H.-P."/>
            <person name="Goodfellow M."/>
            <person name="Mueller M."/>
        </authorList>
    </citation>
    <scope>NUCLEOTIDE SEQUENCE [LARGE SCALE GENOMIC DNA]</scope>
    <source>
        <strain evidence="7 8">772</strain>
    </source>
</reference>
<dbReference type="CDD" id="cd00609">
    <property type="entry name" value="AAT_like"/>
    <property type="match status" value="1"/>
</dbReference>
<evidence type="ECO:0000313" key="7">
    <source>
        <dbReference type="EMBL" id="EPJ37046.1"/>
    </source>
</evidence>
<dbReference type="Pfam" id="PF00392">
    <property type="entry name" value="GntR"/>
    <property type="match status" value="1"/>
</dbReference>
<accession>S4MK96</accession>
<dbReference type="InterPro" id="IPR036388">
    <property type="entry name" value="WH-like_DNA-bd_sf"/>
</dbReference>
<evidence type="ECO:0000256" key="2">
    <source>
        <dbReference type="ARBA" id="ARBA00022898"/>
    </source>
</evidence>
<dbReference type="SUPFAM" id="SSF53383">
    <property type="entry name" value="PLP-dependent transferases"/>
    <property type="match status" value="1"/>
</dbReference>
<evidence type="ECO:0000256" key="4">
    <source>
        <dbReference type="ARBA" id="ARBA00023125"/>
    </source>
</evidence>
<dbReference type="InterPro" id="IPR015424">
    <property type="entry name" value="PyrdxlP-dep_Trfase"/>
</dbReference>
<dbReference type="InterPro" id="IPR051446">
    <property type="entry name" value="HTH_trans_reg/aminotransferase"/>
</dbReference>
<dbReference type="GO" id="GO:0003700">
    <property type="term" value="F:DNA-binding transcription factor activity"/>
    <property type="evidence" value="ECO:0007669"/>
    <property type="project" value="InterPro"/>
</dbReference>
<name>S4MK96_9ACTN</name>
<dbReference type="PANTHER" id="PTHR46577">
    <property type="entry name" value="HTH-TYPE TRANSCRIPTIONAL REGULATORY PROTEIN GABR"/>
    <property type="match status" value="1"/>
</dbReference>
<gene>
    <name evidence="7" type="ORF">STAFG_5915</name>
</gene>
<dbReference type="InterPro" id="IPR004839">
    <property type="entry name" value="Aminotransferase_I/II_large"/>
</dbReference>
<evidence type="ECO:0000313" key="8">
    <source>
        <dbReference type="Proteomes" id="UP000015001"/>
    </source>
</evidence>
<comment type="similarity">
    <text evidence="1">In the C-terminal section; belongs to the class-I pyridoxal-phosphate-dependent aminotransferase family.</text>
</comment>
<dbReference type="Proteomes" id="UP000015001">
    <property type="component" value="Unassembled WGS sequence"/>
</dbReference>
<comment type="caution">
    <text evidence="7">The sequence shown here is derived from an EMBL/GenBank/DDBJ whole genome shotgun (WGS) entry which is preliminary data.</text>
</comment>
<dbReference type="CDD" id="cd07377">
    <property type="entry name" value="WHTH_GntR"/>
    <property type="match status" value="1"/>
</dbReference>
<sequence>MSQSPFGEPAAAEPKEQQAGMDVHIQLDGRRDLSGQIYRRLRTAIHDGLLRPGDPLPPTRELARRLEVARNTVGVAYERLVAEGYADSRVGSGTYVRTTGLPTHGASTATDTTASGLRPRALWAGLSPWAGPEFTGPTTAAHDFRVGLPDARLFPYDTWRPLIARELRRSADGAFGYGDPAGHAGLRAALARHIGLSRGVRTGPDDVLVTTGTQQALDLIGRVLLEPGDRVAVEEPGYPPARLPFLAQGAEVTGVPVDAEGLLVDAIPPDTRAVYVTPAHQFPLGMPMSLRRRAELLRWARRHGAAVIEDDYDSEFRFGGRPVETLHGLDRDGHVIYVGSFSKVMLPSLRVGFLVAPAPLRTALRTAKYTADWHTAVPTQAALARFVDDGLLARHIRRMQHTYATRHQAVTRALTDHFADLAELVPSAAGLHVTTFTRGRLAGPDALADRARRARASGVAVHTLAEIAANRSARPGFVFGYGSISAPDIEPGLRRVLGP</sequence>
<evidence type="ECO:0000259" key="6">
    <source>
        <dbReference type="PROSITE" id="PS50949"/>
    </source>
</evidence>
<evidence type="ECO:0000256" key="5">
    <source>
        <dbReference type="ARBA" id="ARBA00023163"/>
    </source>
</evidence>
<proteinExistence type="inferred from homology"/>
<dbReference type="Gene3D" id="3.40.640.10">
    <property type="entry name" value="Type I PLP-dependent aspartate aminotransferase-like (Major domain)"/>
    <property type="match status" value="1"/>
</dbReference>
<dbReference type="GO" id="GO:0003677">
    <property type="term" value="F:DNA binding"/>
    <property type="evidence" value="ECO:0007669"/>
    <property type="project" value="UniProtKB-KW"/>
</dbReference>
<dbReference type="HOGENOM" id="CLU_017584_0_1_11"/>
<dbReference type="Pfam" id="PF00155">
    <property type="entry name" value="Aminotran_1_2"/>
    <property type="match status" value="1"/>
</dbReference>
<dbReference type="Gene3D" id="1.10.10.10">
    <property type="entry name" value="Winged helix-like DNA-binding domain superfamily/Winged helix DNA-binding domain"/>
    <property type="match status" value="1"/>
</dbReference>
<keyword evidence="4" id="KW-0238">DNA-binding</keyword>
<dbReference type="GO" id="GO:0030170">
    <property type="term" value="F:pyridoxal phosphate binding"/>
    <property type="evidence" value="ECO:0007669"/>
    <property type="project" value="InterPro"/>
</dbReference>
<keyword evidence="5" id="KW-0804">Transcription</keyword>
<keyword evidence="8" id="KW-1185">Reference proteome</keyword>
<dbReference type="SUPFAM" id="SSF46785">
    <property type="entry name" value="Winged helix' DNA-binding domain"/>
    <property type="match status" value="1"/>
</dbReference>
<feature type="domain" description="HTH gntR-type" evidence="6">
    <location>
        <begin position="31"/>
        <end position="99"/>
    </location>
</feature>
<dbReference type="InterPro" id="IPR036390">
    <property type="entry name" value="WH_DNA-bd_sf"/>
</dbReference>
<dbReference type="EMBL" id="AOPY01001524">
    <property type="protein sequence ID" value="EPJ37046.1"/>
    <property type="molecule type" value="Genomic_DNA"/>
</dbReference>
<dbReference type="InterPro" id="IPR000524">
    <property type="entry name" value="Tscrpt_reg_HTH_GntR"/>
</dbReference>
<dbReference type="PANTHER" id="PTHR46577:SF1">
    <property type="entry name" value="HTH-TYPE TRANSCRIPTIONAL REGULATORY PROTEIN GABR"/>
    <property type="match status" value="1"/>
</dbReference>
<keyword evidence="2" id="KW-0663">Pyridoxal phosphate</keyword>
<keyword evidence="3" id="KW-0805">Transcription regulation</keyword>
<dbReference type="PROSITE" id="PS50949">
    <property type="entry name" value="HTH_GNTR"/>
    <property type="match status" value="1"/>
</dbReference>
<dbReference type="SMART" id="SM00345">
    <property type="entry name" value="HTH_GNTR"/>
    <property type="match status" value="1"/>
</dbReference>
<organism evidence="7 8">
    <name type="scientific">Streptomyces afghaniensis 772</name>
    <dbReference type="NCBI Taxonomy" id="1283301"/>
    <lineage>
        <taxon>Bacteria</taxon>
        <taxon>Bacillati</taxon>
        <taxon>Actinomycetota</taxon>
        <taxon>Actinomycetes</taxon>
        <taxon>Kitasatosporales</taxon>
        <taxon>Streptomycetaceae</taxon>
        <taxon>Streptomyces</taxon>
    </lineage>
</organism>
<evidence type="ECO:0000256" key="1">
    <source>
        <dbReference type="ARBA" id="ARBA00005384"/>
    </source>
</evidence>
<dbReference type="AlphaFoldDB" id="S4MK96"/>
<protein>
    <submittedName>
        <fullName evidence="7">Putative rhizopine catabolism regulatory protein MocR</fullName>
    </submittedName>
</protein>
<dbReference type="InterPro" id="IPR015421">
    <property type="entry name" value="PyrdxlP-dep_Trfase_major"/>
</dbReference>
<evidence type="ECO:0000256" key="3">
    <source>
        <dbReference type="ARBA" id="ARBA00023015"/>
    </source>
</evidence>
<dbReference type="PATRIC" id="fig|1283301.3.peg.5880"/>